<evidence type="ECO:0000313" key="4">
    <source>
        <dbReference type="Proteomes" id="UP001493487"/>
    </source>
</evidence>
<feature type="region of interest" description="Disordered" evidence="1">
    <location>
        <begin position="28"/>
        <end position="56"/>
    </location>
</feature>
<dbReference type="EMBL" id="JASKHM010000006">
    <property type="protein sequence ID" value="MEQ4483201.1"/>
    <property type="molecule type" value="Genomic_DNA"/>
</dbReference>
<name>A0ABV1KT29_9BACL</name>
<sequence>MSGVKRSVVSVLMVVVLLLMAACSSKTEGTDKASTSPTPSATASPEQTDKPHKDPVTITFSTFNGWGNNESIKLALKKYEEATGNKVEVQLYPDDQFVNLMKAKLATGDVPDILSLFNDQSSIPTDTLEPLEGPWVDTLIDTAKKNATRKSDGAIVNAPWASVPFLGILYNKELFAKAGIEVPFKTYSEFLAACEKLKKAGITPILYNGKEAGAIEIGSGMHYVFEKNPTLGSDLMTNKIKPSDSTDLVEAFTKLTDKINKGYVNPQYKSLTGMDGLEAVATGKAGMFFNGTWCYGIIKQSFPGNEDKVGFLPFTLSDDYIAVTQLFNGQSFQVPKKSKHKEEAKELINFILQPDILKAMYELTPGISPYKGLETKANSWEIEINKYAEQFNWPRKDATDIQYLPGFDTTSALGEQAQSIQYGKDVKKALDDWYQKYADLHKAKRDPGF</sequence>
<dbReference type="PROSITE" id="PS51257">
    <property type="entry name" value="PROKAR_LIPOPROTEIN"/>
    <property type="match status" value="1"/>
</dbReference>
<feature type="signal peptide" evidence="2">
    <location>
        <begin position="1"/>
        <end position="21"/>
    </location>
</feature>
<dbReference type="InterPro" id="IPR006059">
    <property type="entry name" value="SBP"/>
</dbReference>
<dbReference type="SUPFAM" id="SSF53850">
    <property type="entry name" value="Periplasmic binding protein-like II"/>
    <property type="match status" value="1"/>
</dbReference>
<accession>A0ABV1KT29</accession>
<comment type="caution">
    <text evidence="3">The sequence shown here is derived from an EMBL/GenBank/DDBJ whole genome shotgun (WGS) entry which is preliminary data.</text>
</comment>
<dbReference type="PANTHER" id="PTHR43649">
    <property type="entry name" value="ARABINOSE-BINDING PROTEIN-RELATED"/>
    <property type="match status" value="1"/>
</dbReference>
<dbReference type="PANTHER" id="PTHR43649:SF12">
    <property type="entry name" value="DIACETYLCHITOBIOSE BINDING PROTEIN DASA"/>
    <property type="match status" value="1"/>
</dbReference>
<gene>
    <name evidence="3" type="ORF">QJS35_12430</name>
</gene>
<evidence type="ECO:0000256" key="1">
    <source>
        <dbReference type="SAM" id="MobiDB-lite"/>
    </source>
</evidence>
<keyword evidence="4" id="KW-1185">Reference proteome</keyword>
<reference evidence="3 4" key="1">
    <citation type="journal article" date="2023" name="Genome Announc.">
        <title>Pan-Genome Analyses of the Genus Cohnella and Proposal of the Novel Species Cohnella silvisoli sp. nov., Isolated from Forest Soil.</title>
        <authorList>
            <person name="Wang C."/>
            <person name="Mao L."/>
            <person name="Bao G."/>
            <person name="Zhu H."/>
        </authorList>
    </citation>
    <scope>NUCLEOTIDE SEQUENCE [LARGE SCALE GENOMIC DNA]</scope>
    <source>
        <strain evidence="3 4">NL03-T5-1</strain>
    </source>
</reference>
<dbReference type="RefSeq" id="WP_232184333.1">
    <property type="nucleotide sequence ID" value="NZ_JAIOAP010000002.1"/>
</dbReference>
<feature type="chain" id="PRO_5046003410" evidence="2">
    <location>
        <begin position="22"/>
        <end position="449"/>
    </location>
</feature>
<evidence type="ECO:0000313" key="3">
    <source>
        <dbReference type="EMBL" id="MEQ4483201.1"/>
    </source>
</evidence>
<organism evidence="3 4">
    <name type="scientific">Cohnella silvisoli</name>
    <dbReference type="NCBI Taxonomy" id="2873699"/>
    <lineage>
        <taxon>Bacteria</taxon>
        <taxon>Bacillati</taxon>
        <taxon>Bacillota</taxon>
        <taxon>Bacilli</taxon>
        <taxon>Bacillales</taxon>
        <taxon>Paenibacillaceae</taxon>
        <taxon>Cohnella</taxon>
    </lineage>
</organism>
<dbReference type="InterPro" id="IPR050490">
    <property type="entry name" value="Bact_solute-bd_prot1"/>
</dbReference>
<proteinExistence type="predicted"/>
<dbReference type="Proteomes" id="UP001493487">
    <property type="component" value="Unassembled WGS sequence"/>
</dbReference>
<evidence type="ECO:0000256" key="2">
    <source>
        <dbReference type="SAM" id="SignalP"/>
    </source>
</evidence>
<dbReference type="Pfam" id="PF01547">
    <property type="entry name" value="SBP_bac_1"/>
    <property type="match status" value="1"/>
</dbReference>
<feature type="compositionally biased region" description="Low complexity" evidence="1">
    <location>
        <begin position="33"/>
        <end position="45"/>
    </location>
</feature>
<protein>
    <submittedName>
        <fullName evidence="3">Extracellular solute-binding protein</fullName>
    </submittedName>
</protein>
<keyword evidence="2" id="KW-0732">Signal</keyword>
<dbReference type="Gene3D" id="3.40.190.10">
    <property type="entry name" value="Periplasmic binding protein-like II"/>
    <property type="match status" value="2"/>
</dbReference>